<protein>
    <submittedName>
        <fullName evidence="1">Uncharacterized protein</fullName>
    </submittedName>
</protein>
<sequence>MQPSLQFLIAPSSPLSHSPVDVECDTNIQNISHSVVSLRQLRSTKSSPPRTLALYSIHFQTEAFIFNKNTLFCGIFLNEDSAQPLPPN</sequence>
<dbReference type="EMBL" id="BPLR01013887">
    <property type="protein sequence ID" value="GIY64493.1"/>
    <property type="molecule type" value="Genomic_DNA"/>
</dbReference>
<accession>A0AAV4V3B6</accession>
<evidence type="ECO:0000313" key="1">
    <source>
        <dbReference type="EMBL" id="GIY64493.1"/>
    </source>
</evidence>
<name>A0AAV4V3B6_CAEEX</name>
<evidence type="ECO:0000313" key="2">
    <source>
        <dbReference type="Proteomes" id="UP001054945"/>
    </source>
</evidence>
<gene>
    <name evidence="1" type="ORF">CEXT_403461</name>
</gene>
<organism evidence="1 2">
    <name type="scientific">Caerostris extrusa</name>
    <name type="common">Bark spider</name>
    <name type="synonym">Caerostris bankana</name>
    <dbReference type="NCBI Taxonomy" id="172846"/>
    <lineage>
        <taxon>Eukaryota</taxon>
        <taxon>Metazoa</taxon>
        <taxon>Ecdysozoa</taxon>
        <taxon>Arthropoda</taxon>
        <taxon>Chelicerata</taxon>
        <taxon>Arachnida</taxon>
        <taxon>Araneae</taxon>
        <taxon>Araneomorphae</taxon>
        <taxon>Entelegynae</taxon>
        <taxon>Araneoidea</taxon>
        <taxon>Araneidae</taxon>
        <taxon>Caerostris</taxon>
    </lineage>
</organism>
<dbReference type="Proteomes" id="UP001054945">
    <property type="component" value="Unassembled WGS sequence"/>
</dbReference>
<keyword evidence="2" id="KW-1185">Reference proteome</keyword>
<comment type="caution">
    <text evidence="1">The sequence shown here is derived from an EMBL/GenBank/DDBJ whole genome shotgun (WGS) entry which is preliminary data.</text>
</comment>
<dbReference type="AlphaFoldDB" id="A0AAV4V3B6"/>
<proteinExistence type="predicted"/>
<reference evidence="1 2" key="1">
    <citation type="submission" date="2021-06" db="EMBL/GenBank/DDBJ databases">
        <title>Caerostris extrusa draft genome.</title>
        <authorList>
            <person name="Kono N."/>
            <person name="Arakawa K."/>
        </authorList>
    </citation>
    <scope>NUCLEOTIDE SEQUENCE [LARGE SCALE GENOMIC DNA]</scope>
</reference>